<evidence type="ECO:0000256" key="7">
    <source>
        <dbReference type="ARBA" id="ARBA00022723"/>
    </source>
</evidence>
<dbReference type="PRINTS" id="PR00161">
    <property type="entry name" value="NIHGNASECYTB"/>
</dbReference>
<dbReference type="STRING" id="1227077.SAMN04515668_3091"/>
<evidence type="ECO:0000256" key="11">
    <source>
        <dbReference type="ARBA" id="ARBA00023136"/>
    </source>
</evidence>
<dbReference type="AlphaFoldDB" id="A0A1I5ZPB3"/>
<keyword evidence="11 12" id="KW-0472">Membrane</keyword>
<proteinExistence type="inferred from homology"/>
<comment type="similarity">
    <text evidence="2">Belongs to the HupC/HyaC/HydC family.</text>
</comment>
<dbReference type="InterPro" id="IPR016174">
    <property type="entry name" value="Di-haem_cyt_TM"/>
</dbReference>
<feature type="transmembrane region" description="Helical" evidence="12">
    <location>
        <begin position="147"/>
        <end position="165"/>
    </location>
</feature>
<evidence type="ECO:0000256" key="12">
    <source>
        <dbReference type="SAM" id="Phobius"/>
    </source>
</evidence>
<evidence type="ECO:0000256" key="1">
    <source>
        <dbReference type="ARBA" id="ARBA00004651"/>
    </source>
</evidence>
<dbReference type="Proteomes" id="UP000199029">
    <property type="component" value="Unassembled WGS sequence"/>
</dbReference>
<dbReference type="PANTHER" id="PTHR30485">
    <property type="entry name" value="NI/FE-HYDROGENASE 1 B-TYPE CYTOCHROME SUBUNIT"/>
    <property type="match status" value="1"/>
</dbReference>
<dbReference type="InterPro" id="IPR000516">
    <property type="entry name" value="Ni-dep_Hydgase_cyt-B"/>
</dbReference>
<evidence type="ECO:0000313" key="14">
    <source>
        <dbReference type="EMBL" id="SFQ58324.1"/>
    </source>
</evidence>
<keyword evidence="4" id="KW-1003">Cell membrane</keyword>
<feature type="domain" description="Cytochrome b561 bacterial/Ni-hydrogenase" evidence="13">
    <location>
        <begin position="18"/>
        <end position="219"/>
    </location>
</feature>
<dbReference type="PANTHER" id="PTHR30485:SF2">
    <property type="entry name" value="BLL0597 PROTEIN"/>
    <property type="match status" value="1"/>
</dbReference>
<dbReference type="GO" id="GO:0005886">
    <property type="term" value="C:plasma membrane"/>
    <property type="evidence" value="ECO:0007669"/>
    <property type="project" value="UniProtKB-SubCell"/>
</dbReference>
<evidence type="ECO:0000256" key="10">
    <source>
        <dbReference type="ARBA" id="ARBA00023004"/>
    </source>
</evidence>
<dbReference type="InterPro" id="IPR011577">
    <property type="entry name" value="Cyt_b561_bac/Ni-Hgenase"/>
</dbReference>
<protein>
    <submittedName>
        <fullName evidence="14">Ni,Fe-hydrogenase I cytochrome b subunit</fullName>
    </submittedName>
</protein>
<dbReference type="Gene3D" id="1.20.950.20">
    <property type="entry name" value="Transmembrane di-heme cytochromes, Chain C"/>
    <property type="match status" value="1"/>
</dbReference>
<dbReference type="EMBL" id="FOXS01000004">
    <property type="protein sequence ID" value="SFQ58324.1"/>
    <property type="molecule type" value="Genomic_DNA"/>
</dbReference>
<gene>
    <name evidence="14" type="ORF">SAMN04515668_3091</name>
</gene>
<evidence type="ECO:0000256" key="8">
    <source>
        <dbReference type="ARBA" id="ARBA00022982"/>
    </source>
</evidence>
<sequence>MNPTSTLAPVTHAPINDYSAPVRIWHWGNALLVSGQLLTILFQRVIVNARSAVPEFQETMAKENIALTEKQARSLTHILSERIWEWHIYLGLALAAFWLFRVILELRGPSEMRFSSRLMAVARRYRLAAPADKGDAGVALYARSTYALFYVFLTVMVITGIILTYHNEVAFFDQIEHTAEEIHNVTMYLIIAFFVVHVVGVVWSEVVKKSGLTSRMIGGDARKD</sequence>
<evidence type="ECO:0000256" key="4">
    <source>
        <dbReference type="ARBA" id="ARBA00022475"/>
    </source>
</evidence>
<dbReference type="GO" id="GO:0020037">
    <property type="term" value="F:heme binding"/>
    <property type="evidence" value="ECO:0007669"/>
    <property type="project" value="TreeGrafter"/>
</dbReference>
<dbReference type="Pfam" id="PF01292">
    <property type="entry name" value="Ni_hydr_CYTB"/>
    <property type="match status" value="1"/>
</dbReference>
<dbReference type="InterPro" id="IPR051542">
    <property type="entry name" value="Hydrogenase_cytochrome"/>
</dbReference>
<keyword evidence="9 12" id="KW-1133">Transmembrane helix</keyword>
<keyword evidence="10" id="KW-0408">Iron</keyword>
<dbReference type="GO" id="GO:0009055">
    <property type="term" value="F:electron transfer activity"/>
    <property type="evidence" value="ECO:0007669"/>
    <property type="project" value="InterPro"/>
</dbReference>
<evidence type="ECO:0000256" key="6">
    <source>
        <dbReference type="ARBA" id="ARBA00022692"/>
    </source>
</evidence>
<evidence type="ECO:0000256" key="9">
    <source>
        <dbReference type="ARBA" id="ARBA00022989"/>
    </source>
</evidence>
<name>A0A1I5ZPB3_HYMAR</name>
<feature type="transmembrane region" description="Helical" evidence="12">
    <location>
        <begin position="86"/>
        <end position="104"/>
    </location>
</feature>
<keyword evidence="7" id="KW-0479">Metal-binding</keyword>
<dbReference type="RefSeq" id="WP_177204752.1">
    <property type="nucleotide sequence ID" value="NZ_FOXS01000004.1"/>
</dbReference>
<reference evidence="15" key="1">
    <citation type="submission" date="2016-10" db="EMBL/GenBank/DDBJ databases">
        <authorList>
            <person name="Varghese N."/>
            <person name="Submissions S."/>
        </authorList>
    </citation>
    <scope>NUCLEOTIDE SEQUENCE [LARGE SCALE GENOMIC DNA]</scope>
    <source>
        <strain evidence="15">OR362-8,ATCC BAA-1266,JCM 13504</strain>
    </source>
</reference>
<keyword evidence="15" id="KW-1185">Reference proteome</keyword>
<dbReference type="GO" id="GO:0022904">
    <property type="term" value="P:respiratory electron transport chain"/>
    <property type="evidence" value="ECO:0007669"/>
    <property type="project" value="InterPro"/>
</dbReference>
<comment type="subcellular location">
    <subcellularLocation>
        <location evidence="1">Cell membrane</location>
        <topology evidence="1">Multi-pass membrane protein</topology>
    </subcellularLocation>
</comment>
<accession>A0A1I5ZPB3</accession>
<evidence type="ECO:0000256" key="5">
    <source>
        <dbReference type="ARBA" id="ARBA00022617"/>
    </source>
</evidence>
<evidence type="ECO:0000256" key="3">
    <source>
        <dbReference type="ARBA" id="ARBA00022448"/>
    </source>
</evidence>
<evidence type="ECO:0000259" key="13">
    <source>
        <dbReference type="Pfam" id="PF01292"/>
    </source>
</evidence>
<keyword evidence="6 12" id="KW-0812">Transmembrane</keyword>
<keyword evidence="5" id="KW-0349">Heme</keyword>
<evidence type="ECO:0000313" key="15">
    <source>
        <dbReference type="Proteomes" id="UP000199029"/>
    </source>
</evidence>
<keyword evidence="8" id="KW-0249">Electron transport</keyword>
<dbReference type="GO" id="GO:0005506">
    <property type="term" value="F:iron ion binding"/>
    <property type="evidence" value="ECO:0007669"/>
    <property type="project" value="InterPro"/>
</dbReference>
<keyword evidence="3" id="KW-0813">Transport</keyword>
<evidence type="ECO:0000256" key="2">
    <source>
        <dbReference type="ARBA" id="ARBA00008622"/>
    </source>
</evidence>
<dbReference type="SUPFAM" id="SSF81342">
    <property type="entry name" value="Transmembrane di-heme cytochromes"/>
    <property type="match status" value="1"/>
</dbReference>
<feature type="transmembrane region" description="Helical" evidence="12">
    <location>
        <begin position="185"/>
        <end position="206"/>
    </location>
</feature>
<organism evidence="14 15">
    <name type="scientific">Hymenobacter arizonensis</name>
    <name type="common">Siccationidurans arizonensis</name>
    <dbReference type="NCBI Taxonomy" id="1227077"/>
    <lineage>
        <taxon>Bacteria</taxon>
        <taxon>Pseudomonadati</taxon>
        <taxon>Bacteroidota</taxon>
        <taxon>Cytophagia</taxon>
        <taxon>Cytophagales</taxon>
        <taxon>Hymenobacteraceae</taxon>
        <taxon>Hymenobacter</taxon>
    </lineage>
</organism>